<dbReference type="SUPFAM" id="SSF51735">
    <property type="entry name" value="NAD(P)-binding Rossmann-fold domains"/>
    <property type="match status" value="1"/>
</dbReference>
<comment type="caution">
    <text evidence="3">The sequence shown here is derived from an EMBL/GenBank/DDBJ whole genome shotgun (WGS) entry which is preliminary data.</text>
</comment>
<name>A0A1F7KFE1_9BACT</name>
<dbReference type="Gene3D" id="3.90.25.10">
    <property type="entry name" value="UDP-galactose 4-epimerase, domain 1"/>
    <property type="match status" value="1"/>
</dbReference>
<dbReference type="Gene3D" id="3.40.50.720">
    <property type="entry name" value="NAD(P)-binding Rossmann-like Domain"/>
    <property type="match status" value="1"/>
</dbReference>
<reference evidence="3 4" key="1">
    <citation type="journal article" date="2016" name="Nat. Commun.">
        <title>Thousands of microbial genomes shed light on interconnected biogeochemical processes in an aquifer system.</title>
        <authorList>
            <person name="Anantharaman K."/>
            <person name="Brown C.T."/>
            <person name="Hug L.A."/>
            <person name="Sharon I."/>
            <person name="Castelle C.J."/>
            <person name="Probst A.J."/>
            <person name="Thomas B.C."/>
            <person name="Singh A."/>
            <person name="Wilkins M.J."/>
            <person name="Karaoz U."/>
            <person name="Brodie E.L."/>
            <person name="Williams K.H."/>
            <person name="Hubbard S.S."/>
            <person name="Banfield J.F."/>
        </authorList>
    </citation>
    <scope>NUCLEOTIDE SEQUENCE [LARGE SCALE GENOMIC DNA]</scope>
</reference>
<accession>A0A1F7KFE1</accession>
<evidence type="ECO:0000259" key="2">
    <source>
        <dbReference type="Pfam" id="PF01370"/>
    </source>
</evidence>
<protein>
    <recommendedName>
        <fullName evidence="2">NAD-dependent epimerase/dehydratase domain-containing protein</fullName>
    </recommendedName>
</protein>
<dbReference type="Pfam" id="PF01370">
    <property type="entry name" value="Epimerase"/>
    <property type="match status" value="1"/>
</dbReference>
<sequence>MNLKNKKVAITGASFIGSHLIGELIKKQVASIRVINLTKKHFSIIKPYSSNIELLTADLRDLVTTKKYFRKIDVVFHLAANHGGRGYVNKYQADTATNFLLDGSVFLAALKENIDKIFYASSGCVYPNYLQTDTRKAIFLKETDVKTPYDADNMYGWAKLMGELTLKNYYLEYGLKSAIARFFTVYGEEAHESHAVIGSIAKAFIGQDPYKIWGDGHQIRNWTYVQDIVGGIILATENIDNATAINLGTQERIKVNKMVKLIFKYVDFKPKLIKYLTRMPTGPINRVADISMADKILGWKPKYRFEEGLKKTVNWYIKSKNKAKIKTNLEKLLMGK</sequence>
<evidence type="ECO:0000313" key="3">
    <source>
        <dbReference type="EMBL" id="OGK66560.1"/>
    </source>
</evidence>
<dbReference type="AlphaFoldDB" id="A0A1F7KFE1"/>
<proteinExistence type="inferred from homology"/>
<evidence type="ECO:0000256" key="1">
    <source>
        <dbReference type="ARBA" id="ARBA00007637"/>
    </source>
</evidence>
<organism evidence="3 4">
    <name type="scientific">Candidatus Roizmanbacteria bacterium RIFOXYA1_FULL_41_12</name>
    <dbReference type="NCBI Taxonomy" id="1802082"/>
    <lineage>
        <taxon>Bacteria</taxon>
        <taxon>Candidatus Roizmaniibacteriota</taxon>
    </lineage>
</organism>
<evidence type="ECO:0000313" key="4">
    <source>
        <dbReference type="Proteomes" id="UP000178450"/>
    </source>
</evidence>
<dbReference type="Proteomes" id="UP000178450">
    <property type="component" value="Unassembled WGS sequence"/>
</dbReference>
<dbReference type="InterPro" id="IPR001509">
    <property type="entry name" value="Epimerase_deHydtase"/>
</dbReference>
<gene>
    <name evidence="3" type="ORF">A2209_01000</name>
</gene>
<comment type="similarity">
    <text evidence="1">Belongs to the NAD(P)-dependent epimerase/dehydratase family.</text>
</comment>
<dbReference type="InterPro" id="IPR036291">
    <property type="entry name" value="NAD(P)-bd_dom_sf"/>
</dbReference>
<dbReference type="PANTHER" id="PTHR43000">
    <property type="entry name" value="DTDP-D-GLUCOSE 4,6-DEHYDRATASE-RELATED"/>
    <property type="match status" value="1"/>
</dbReference>
<dbReference type="EMBL" id="MGBG01000006">
    <property type="protein sequence ID" value="OGK66560.1"/>
    <property type="molecule type" value="Genomic_DNA"/>
</dbReference>
<feature type="domain" description="NAD-dependent epimerase/dehydratase" evidence="2">
    <location>
        <begin position="9"/>
        <end position="248"/>
    </location>
</feature>